<keyword evidence="2" id="KW-0560">Oxidoreductase</keyword>
<dbReference type="InterPro" id="IPR036188">
    <property type="entry name" value="FAD/NAD-bd_sf"/>
</dbReference>
<comment type="catalytic activity">
    <reaction evidence="4">
        <text>melleolide F + FADH2 + chloride + O2 = 6'-chloromelleolide F + FAD + 2 H2O + H(+)</text>
        <dbReference type="Rhea" id="RHEA:67160"/>
        <dbReference type="ChEBI" id="CHEBI:15377"/>
        <dbReference type="ChEBI" id="CHEBI:15378"/>
        <dbReference type="ChEBI" id="CHEBI:15379"/>
        <dbReference type="ChEBI" id="CHEBI:17996"/>
        <dbReference type="ChEBI" id="CHEBI:57692"/>
        <dbReference type="ChEBI" id="CHEBI:58307"/>
        <dbReference type="ChEBI" id="CHEBI:167712"/>
        <dbReference type="ChEBI" id="CHEBI:167713"/>
    </reaction>
    <physiologicalReaction direction="left-to-right" evidence="4">
        <dbReference type="Rhea" id="RHEA:67161"/>
    </physiologicalReaction>
</comment>
<name>A0AAD7GEZ9_MYCRO</name>
<dbReference type="GO" id="GO:0140907">
    <property type="term" value="F:flavin-dependent halogenase activity"/>
    <property type="evidence" value="ECO:0007669"/>
    <property type="project" value="UniProtKB-ARBA"/>
</dbReference>
<comment type="similarity">
    <text evidence="1">Belongs to the flavin-dependent halogenase family.</text>
</comment>
<dbReference type="GO" id="GO:0004497">
    <property type="term" value="F:monooxygenase activity"/>
    <property type="evidence" value="ECO:0007669"/>
    <property type="project" value="UniProtKB-KW"/>
</dbReference>
<dbReference type="PANTHER" id="PTHR43747:SF5">
    <property type="entry name" value="FAD-BINDING DOMAIN-CONTAINING PROTEIN"/>
    <property type="match status" value="1"/>
</dbReference>
<dbReference type="InterPro" id="IPR050816">
    <property type="entry name" value="Flavin-dep_Halogenase_NPB"/>
</dbReference>
<reference evidence="5" key="1">
    <citation type="submission" date="2023-03" db="EMBL/GenBank/DDBJ databases">
        <title>Massive genome expansion in bonnet fungi (Mycena s.s.) driven by repeated elements and novel gene families across ecological guilds.</title>
        <authorList>
            <consortium name="Lawrence Berkeley National Laboratory"/>
            <person name="Harder C.B."/>
            <person name="Miyauchi S."/>
            <person name="Viragh M."/>
            <person name="Kuo A."/>
            <person name="Thoen E."/>
            <person name="Andreopoulos B."/>
            <person name="Lu D."/>
            <person name="Skrede I."/>
            <person name="Drula E."/>
            <person name="Henrissat B."/>
            <person name="Morin E."/>
            <person name="Kohler A."/>
            <person name="Barry K."/>
            <person name="LaButti K."/>
            <person name="Morin E."/>
            <person name="Salamov A."/>
            <person name="Lipzen A."/>
            <person name="Mereny Z."/>
            <person name="Hegedus B."/>
            <person name="Baldrian P."/>
            <person name="Stursova M."/>
            <person name="Weitz H."/>
            <person name="Taylor A."/>
            <person name="Grigoriev I.V."/>
            <person name="Nagy L.G."/>
            <person name="Martin F."/>
            <person name="Kauserud H."/>
        </authorList>
    </citation>
    <scope>NUCLEOTIDE SEQUENCE</scope>
    <source>
        <strain evidence="5">CBHHK067</strain>
    </source>
</reference>
<protein>
    <submittedName>
        <fullName evidence="5">Halogenase</fullName>
    </submittedName>
</protein>
<dbReference type="AlphaFoldDB" id="A0AAD7GEZ9"/>
<evidence type="ECO:0000313" key="5">
    <source>
        <dbReference type="EMBL" id="KAJ7691404.1"/>
    </source>
</evidence>
<accession>A0AAD7GEZ9</accession>
<proteinExistence type="inferred from homology"/>
<evidence type="ECO:0000256" key="3">
    <source>
        <dbReference type="ARBA" id="ARBA00023033"/>
    </source>
</evidence>
<dbReference type="PRINTS" id="PR00419">
    <property type="entry name" value="ADXRDTASE"/>
</dbReference>
<keyword evidence="6" id="KW-1185">Reference proteome</keyword>
<dbReference type="SUPFAM" id="SSF51905">
    <property type="entry name" value="FAD/NAD(P)-binding domain"/>
    <property type="match status" value="1"/>
</dbReference>
<organism evidence="5 6">
    <name type="scientific">Mycena rosella</name>
    <name type="common">Pink bonnet</name>
    <name type="synonym">Agaricus rosellus</name>
    <dbReference type="NCBI Taxonomy" id="1033263"/>
    <lineage>
        <taxon>Eukaryota</taxon>
        <taxon>Fungi</taxon>
        <taxon>Dikarya</taxon>
        <taxon>Basidiomycota</taxon>
        <taxon>Agaricomycotina</taxon>
        <taxon>Agaricomycetes</taxon>
        <taxon>Agaricomycetidae</taxon>
        <taxon>Agaricales</taxon>
        <taxon>Marasmiineae</taxon>
        <taxon>Mycenaceae</taxon>
        <taxon>Mycena</taxon>
    </lineage>
</organism>
<dbReference type="PANTHER" id="PTHR43747">
    <property type="entry name" value="FAD-BINDING PROTEIN"/>
    <property type="match status" value="1"/>
</dbReference>
<dbReference type="GO" id="GO:0044550">
    <property type="term" value="P:secondary metabolite biosynthetic process"/>
    <property type="evidence" value="ECO:0007669"/>
    <property type="project" value="UniProtKB-ARBA"/>
</dbReference>
<dbReference type="EMBL" id="JARKIE010000058">
    <property type="protein sequence ID" value="KAJ7691404.1"/>
    <property type="molecule type" value="Genomic_DNA"/>
</dbReference>
<keyword evidence="3" id="KW-0503">Monooxygenase</keyword>
<evidence type="ECO:0000256" key="4">
    <source>
        <dbReference type="ARBA" id="ARBA00049364"/>
    </source>
</evidence>
<dbReference type="Proteomes" id="UP001221757">
    <property type="component" value="Unassembled WGS sequence"/>
</dbReference>
<dbReference type="Pfam" id="PF04820">
    <property type="entry name" value="Trp_halogenase"/>
    <property type="match status" value="2"/>
</dbReference>
<dbReference type="Gene3D" id="3.50.50.60">
    <property type="entry name" value="FAD/NAD(P)-binding domain"/>
    <property type="match status" value="1"/>
</dbReference>
<dbReference type="InterPro" id="IPR006905">
    <property type="entry name" value="Flavin_halogenase"/>
</dbReference>
<comment type="caution">
    <text evidence="5">The sequence shown here is derived from an EMBL/GenBank/DDBJ whole genome shotgun (WGS) entry which is preliminary data.</text>
</comment>
<sequence>MPVATIPVHTDILVIGGGPAGSYAASALAREGFSVTVLEKEHFPRYHIGESMLPSCRPFLRFIGAEEKVVKHGFTVKVGAAVKLNQFKREGYTDFISPDPEKASWNVVRSEFDEILLRHATESGACICEGVQVTGVSFSASDPAQPISAEWKSDGGGTGSIHFKWLVDASGRAGLLSTKYLKNRKFNQALRNVAFWGYWTGAGTYAPGTRRENAPWFEALTDESGWAWFIPLHNGTVSVGVVLKEESSRIKKSNITGPQAHKGETHYLAQLKLAPGVLHLLGCAKLTSEVNSAGDYSYSASHYAGPHYRIAGDAGAFIDPFFSSGVHLAFANGLCAASTISASIRGHCSEAEAIRFHNEKTGTSYTRFLIVVLSVYRQITSQAAPVLSDVDEDNFDRAFEFLLPIIQGAADADQTVTEKTLQRTMDFCEHALGPTTPEMHAAVAARVDGALLARDGPLMDTAAVAALAGTDEEAKQVLWRVNARKAVEGIYDWEKDFRGERLNGFAVVLEQGALGLRRAE</sequence>
<evidence type="ECO:0000256" key="2">
    <source>
        <dbReference type="ARBA" id="ARBA00023002"/>
    </source>
</evidence>
<gene>
    <name evidence="5" type="ORF">B0H17DRAFT_1063134</name>
</gene>
<evidence type="ECO:0000313" key="6">
    <source>
        <dbReference type="Proteomes" id="UP001221757"/>
    </source>
</evidence>
<evidence type="ECO:0000256" key="1">
    <source>
        <dbReference type="ARBA" id="ARBA00005706"/>
    </source>
</evidence>